<dbReference type="Pfam" id="PF00535">
    <property type="entry name" value="Glycos_transf_2"/>
    <property type="match status" value="1"/>
</dbReference>
<gene>
    <name evidence="5" type="ORF">UFOPK3774_00546</name>
</gene>
<dbReference type="SUPFAM" id="SSF53448">
    <property type="entry name" value="Nucleotide-diphospho-sugar transferases"/>
    <property type="match status" value="1"/>
</dbReference>
<dbReference type="PANTHER" id="PTHR43398">
    <property type="entry name" value="DOLICHOL-PHOSPHATE MANNOSYLTRANSFERASE SUBUNIT 1"/>
    <property type="match status" value="1"/>
</dbReference>
<protein>
    <submittedName>
        <fullName evidence="5">Unannotated protein</fullName>
    </submittedName>
</protein>
<feature type="domain" description="Glycosyltransferase 2-like" evidence="4">
    <location>
        <begin position="6"/>
        <end position="171"/>
    </location>
</feature>
<evidence type="ECO:0000256" key="1">
    <source>
        <dbReference type="ARBA" id="ARBA00006739"/>
    </source>
</evidence>
<dbReference type="FunFam" id="3.90.550.10:FF:000122">
    <property type="entry name" value="Dolichol-phosphate mannosyltransferase subunit 1"/>
    <property type="match status" value="1"/>
</dbReference>
<dbReference type="CDD" id="cd06442">
    <property type="entry name" value="DPM1_like"/>
    <property type="match status" value="1"/>
</dbReference>
<accession>A0A6J7J9V9</accession>
<dbReference type="Gene3D" id="3.90.550.10">
    <property type="entry name" value="Spore Coat Polysaccharide Biosynthesis Protein SpsA, Chain A"/>
    <property type="match status" value="1"/>
</dbReference>
<comment type="similarity">
    <text evidence="1">Belongs to the glycosyltransferase 2 family.</text>
</comment>
<dbReference type="InterPro" id="IPR039528">
    <property type="entry name" value="DPM1-like"/>
</dbReference>
<evidence type="ECO:0000256" key="3">
    <source>
        <dbReference type="ARBA" id="ARBA00022679"/>
    </source>
</evidence>
<dbReference type="InterPro" id="IPR029044">
    <property type="entry name" value="Nucleotide-diphossugar_trans"/>
</dbReference>
<name>A0A6J7J9V9_9ZZZZ</name>
<organism evidence="5">
    <name type="scientific">freshwater metagenome</name>
    <dbReference type="NCBI Taxonomy" id="449393"/>
    <lineage>
        <taxon>unclassified sequences</taxon>
        <taxon>metagenomes</taxon>
        <taxon>ecological metagenomes</taxon>
    </lineage>
</organism>
<dbReference type="AlphaFoldDB" id="A0A6J7J9V9"/>
<dbReference type="InterPro" id="IPR001173">
    <property type="entry name" value="Glyco_trans_2-like"/>
</dbReference>
<evidence type="ECO:0000256" key="2">
    <source>
        <dbReference type="ARBA" id="ARBA00022676"/>
    </source>
</evidence>
<sequence length="240" mass="26592">MAKFLIVIPTYNERESIAKVLNALSAEGSKNDICVLVVDDGSPDGTADYVDSLSLSFVTVLRRKEKSGLGASYRAGFAWGLQRSEFTHFVSMDGDGSHRASDFSLMANEVDGTDLVLGSRWMPGGAIVNWPKYREMISRTGTAYATRVLNLRISDITGGFKIYSRELLERIDINSITSEGYCFQIEMVMAAADSGAIITEVPITFVEREAGRSKMSQAIVVEALWKTTLWGLRRRLSIRR</sequence>
<evidence type="ECO:0000259" key="4">
    <source>
        <dbReference type="Pfam" id="PF00535"/>
    </source>
</evidence>
<evidence type="ECO:0000313" key="5">
    <source>
        <dbReference type="EMBL" id="CAB4939374.1"/>
    </source>
</evidence>
<keyword evidence="2" id="KW-0328">Glycosyltransferase</keyword>
<dbReference type="GO" id="GO:0009247">
    <property type="term" value="P:glycolipid biosynthetic process"/>
    <property type="evidence" value="ECO:0007669"/>
    <property type="project" value="TreeGrafter"/>
</dbReference>
<proteinExistence type="inferred from homology"/>
<keyword evidence="3" id="KW-0808">Transferase</keyword>
<dbReference type="PANTHER" id="PTHR43398:SF1">
    <property type="entry name" value="DOLICHOL-PHOSPHATE MANNOSYLTRANSFERASE SUBUNIT 1"/>
    <property type="match status" value="1"/>
</dbReference>
<dbReference type="GO" id="GO:0004582">
    <property type="term" value="F:dolichyl-phosphate beta-D-mannosyltransferase activity"/>
    <property type="evidence" value="ECO:0007669"/>
    <property type="project" value="InterPro"/>
</dbReference>
<dbReference type="EMBL" id="CAFBNG010000081">
    <property type="protein sequence ID" value="CAB4939374.1"/>
    <property type="molecule type" value="Genomic_DNA"/>
</dbReference>
<dbReference type="GO" id="GO:0016020">
    <property type="term" value="C:membrane"/>
    <property type="evidence" value="ECO:0007669"/>
    <property type="project" value="GOC"/>
</dbReference>
<reference evidence="5" key="1">
    <citation type="submission" date="2020-05" db="EMBL/GenBank/DDBJ databases">
        <authorList>
            <person name="Chiriac C."/>
            <person name="Salcher M."/>
            <person name="Ghai R."/>
            <person name="Kavagutti S V."/>
        </authorList>
    </citation>
    <scope>NUCLEOTIDE SEQUENCE</scope>
</reference>